<dbReference type="Proteomes" id="UP000646738">
    <property type="component" value="Unassembled WGS sequence"/>
</dbReference>
<gene>
    <name evidence="1" type="ORF">Srubr_24760</name>
</gene>
<accession>A0ABQ3R9V2</accession>
<organism evidence="1 2">
    <name type="scientific">Streptomyces rubradiris</name>
    <name type="common">Streptomyces achromogenes subsp. rubradiris</name>
    <dbReference type="NCBI Taxonomy" id="285531"/>
    <lineage>
        <taxon>Bacteria</taxon>
        <taxon>Bacillati</taxon>
        <taxon>Actinomycetota</taxon>
        <taxon>Actinomycetes</taxon>
        <taxon>Kitasatosporales</taxon>
        <taxon>Streptomycetaceae</taxon>
        <taxon>Streptomyces</taxon>
    </lineage>
</organism>
<evidence type="ECO:0000313" key="2">
    <source>
        <dbReference type="Proteomes" id="UP000646738"/>
    </source>
</evidence>
<sequence length="50" mass="4818">MLGGVSGSVFGATGTLWTGAAGMTLSALPGLLSPLRRPVAGVAPVPRTPA</sequence>
<dbReference type="EMBL" id="BNEA01000007">
    <property type="protein sequence ID" value="GHI52630.1"/>
    <property type="molecule type" value="Genomic_DNA"/>
</dbReference>
<keyword evidence="2" id="KW-1185">Reference proteome</keyword>
<name>A0ABQ3R9V2_STRRR</name>
<comment type="caution">
    <text evidence="1">The sequence shown here is derived from an EMBL/GenBank/DDBJ whole genome shotgun (WGS) entry which is preliminary data.</text>
</comment>
<evidence type="ECO:0000313" key="1">
    <source>
        <dbReference type="EMBL" id="GHI52630.1"/>
    </source>
</evidence>
<reference evidence="2" key="1">
    <citation type="submission" date="2023-07" db="EMBL/GenBank/DDBJ databases">
        <title>Whole genome shotgun sequence of Streptomyces achromogenes subsp. rubradiris NBRC 14000.</title>
        <authorList>
            <person name="Komaki H."/>
            <person name="Tamura T."/>
        </authorList>
    </citation>
    <scope>NUCLEOTIDE SEQUENCE [LARGE SCALE GENOMIC DNA]</scope>
    <source>
        <strain evidence="2">NBRC 14000</strain>
    </source>
</reference>
<proteinExistence type="predicted"/>
<protein>
    <submittedName>
        <fullName evidence="1">Uncharacterized protein</fullName>
    </submittedName>
</protein>